<dbReference type="KEGG" id="ccin:107264338"/>
<evidence type="ECO:0000313" key="3">
    <source>
        <dbReference type="Proteomes" id="UP000694920"/>
    </source>
</evidence>
<keyword evidence="2" id="KW-1133">Transmembrane helix</keyword>
<feature type="transmembrane region" description="Helical" evidence="2">
    <location>
        <begin position="147"/>
        <end position="170"/>
    </location>
</feature>
<gene>
    <name evidence="4" type="primary">LOC107264338</name>
</gene>
<feature type="region of interest" description="Disordered" evidence="1">
    <location>
        <begin position="1"/>
        <end position="21"/>
    </location>
</feature>
<sequence length="200" mass="22436">MDAAQGKGIENSRKLADASQNKGNHQMRKICICKRGICVPRLSKGAKTQEAYPATINIHGDPCFRLTIATKMPKLHVAVQTRTHVTQTGSIFACGYRNEFEWSQLVMAANKKRNKKILYDVASEEAASVQTLGQPTNGPESRFDGPLVYLTLLSIIMLQGVVFGTLYLLYRAVLYTVEFMPRNVLQVYRERIKKIVNGEE</sequence>
<accession>A0AAJ7VYG3</accession>
<evidence type="ECO:0000256" key="2">
    <source>
        <dbReference type="SAM" id="Phobius"/>
    </source>
</evidence>
<organism evidence="3 4">
    <name type="scientific">Cephus cinctus</name>
    <name type="common">Wheat stem sawfly</name>
    <dbReference type="NCBI Taxonomy" id="211228"/>
    <lineage>
        <taxon>Eukaryota</taxon>
        <taxon>Metazoa</taxon>
        <taxon>Ecdysozoa</taxon>
        <taxon>Arthropoda</taxon>
        <taxon>Hexapoda</taxon>
        <taxon>Insecta</taxon>
        <taxon>Pterygota</taxon>
        <taxon>Neoptera</taxon>
        <taxon>Endopterygota</taxon>
        <taxon>Hymenoptera</taxon>
        <taxon>Cephoidea</taxon>
        <taxon>Cephidae</taxon>
        <taxon>Cephus</taxon>
    </lineage>
</organism>
<dbReference type="AlphaFoldDB" id="A0AAJ7VYG3"/>
<keyword evidence="2" id="KW-0472">Membrane</keyword>
<evidence type="ECO:0000313" key="4">
    <source>
        <dbReference type="RefSeq" id="XP_024937402.1"/>
    </source>
</evidence>
<keyword evidence="2" id="KW-0812">Transmembrane</keyword>
<dbReference type="GeneID" id="107264338"/>
<name>A0AAJ7VYG3_CEPCN</name>
<keyword evidence="3" id="KW-1185">Reference proteome</keyword>
<reference evidence="4" key="1">
    <citation type="submission" date="2025-08" db="UniProtKB">
        <authorList>
            <consortium name="RefSeq"/>
        </authorList>
    </citation>
    <scope>IDENTIFICATION</scope>
</reference>
<dbReference type="RefSeq" id="XP_024937402.1">
    <property type="nucleotide sequence ID" value="XM_025081634.1"/>
</dbReference>
<protein>
    <submittedName>
        <fullName evidence="4">Uncharacterized protein LOC107264338</fullName>
    </submittedName>
</protein>
<proteinExistence type="predicted"/>
<dbReference type="Proteomes" id="UP000694920">
    <property type="component" value="Unplaced"/>
</dbReference>
<evidence type="ECO:0000256" key="1">
    <source>
        <dbReference type="SAM" id="MobiDB-lite"/>
    </source>
</evidence>